<comment type="caution">
    <text evidence="2">The sequence shown here is derived from an EMBL/GenBank/DDBJ whole genome shotgun (WGS) entry which is preliminary data.</text>
</comment>
<feature type="signal peptide" evidence="1">
    <location>
        <begin position="1"/>
        <end position="28"/>
    </location>
</feature>
<evidence type="ECO:0000313" key="2">
    <source>
        <dbReference type="EMBL" id="KAA1122145.1"/>
    </source>
</evidence>
<protein>
    <submittedName>
        <fullName evidence="2">Uncharacterized protein</fullName>
    </submittedName>
</protein>
<proteinExistence type="predicted"/>
<dbReference type="EMBL" id="VDEP01000236">
    <property type="protein sequence ID" value="KAA1122145.1"/>
    <property type="molecule type" value="Genomic_DNA"/>
</dbReference>
<gene>
    <name evidence="2" type="ORF">PGTUg99_030025</name>
</gene>
<reference evidence="2 3" key="1">
    <citation type="submission" date="2019-05" db="EMBL/GenBank/DDBJ databases">
        <title>Emergence of the Ug99 lineage of the wheat stem rust pathogen through somatic hybridization.</title>
        <authorList>
            <person name="Li F."/>
            <person name="Upadhyaya N.M."/>
            <person name="Sperschneider J."/>
            <person name="Matny O."/>
            <person name="Nguyen-Phuc H."/>
            <person name="Mago R."/>
            <person name="Raley C."/>
            <person name="Miller M.E."/>
            <person name="Silverstein K.A.T."/>
            <person name="Henningsen E."/>
            <person name="Hirsch C.D."/>
            <person name="Visser B."/>
            <person name="Pretorius Z.A."/>
            <person name="Steffenson B.J."/>
            <person name="Schwessinger B."/>
            <person name="Dodds P.N."/>
            <person name="Figueroa M."/>
        </authorList>
    </citation>
    <scope>NUCLEOTIDE SEQUENCE [LARGE SCALE GENOMIC DNA]</scope>
    <source>
        <strain evidence="2 3">Ug99</strain>
    </source>
</reference>
<name>A0A5B0RAQ0_PUCGR</name>
<evidence type="ECO:0000256" key="1">
    <source>
        <dbReference type="SAM" id="SignalP"/>
    </source>
</evidence>
<evidence type="ECO:0000313" key="3">
    <source>
        <dbReference type="Proteomes" id="UP000325313"/>
    </source>
</evidence>
<feature type="chain" id="PRO_5023010835" evidence="1">
    <location>
        <begin position="29"/>
        <end position="154"/>
    </location>
</feature>
<accession>A0A5B0RAQ0</accession>
<organism evidence="2 3">
    <name type="scientific">Puccinia graminis f. sp. tritici</name>
    <dbReference type="NCBI Taxonomy" id="56615"/>
    <lineage>
        <taxon>Eukaryota</taxon>
        <taxon>Fungi</taxon>
        <taxon>Dikarya</taxon>
        <taxon>Basidiomycota</taxon>
        <taxon>Pucciniomycotina</taxon>
        <taxon>Pucciniomycetes</taxon>
        <taxon>Pucciniales</taxon>
        <taxon>Pucciniaceae</taxon>
        <taxon>Puccinia</taxon>
    </lineage>
</organism>
<dbReference type="Proteomes" id="UP000325313">
    <property type="component" value="Unassembled WGS sequence"/>
</dbReference>
<keyword evidence="1" id="KW-0732">Signal</keyword>
<dbReference type="AlphaFoldDB" id="A0A5B0RAQ0"/>
<sequence length="154" mass="16667">MVLEMKDWMRMFWLTMGLIVLGVEGGSGGRVVGIPFGCPTEARKMPFCFRRSVAGEDGNIASLSPPPFSLLPSFSLKKIKILLTAAPGYVFFLEVVQAKGYTPSYYCAGVQIANQVAEKRACCGTEGGGGRVRANKIRLFLFLPSSASQTAFDN</sequence>